<evidence type="ECO:0000313" key="3">
    <source>
        <dbReference type="Proteomes" id="UP000606786"/>
    </source>
</evidence>
<reference evidence="1" key="3">
    <citation type="submission" date="2020-11" db="EMBL/GenBank/DDBJ databases">
        <authorList>
            <person name="Whitehead M."/>
        </authorList>
    </citation>
    <scope>NUCLEOTIDE SEQUENCE</scope>
    <source>
        <strain evidence="1">EGII</strain>
    </source>
</reference>
<name>W8AYD3_CERCA</name>
<dbReference type="EMBL" id="GAMC01016687">
    <property type="protein sequence ID" value="JAB89868.1"/>
    <property type="molecule type" value="mRNA"/>
</dbReference>
<proteinExistence type="evidence at transcript level"/>
<gene>
    <name evidence="1" type="ORF">CCAP1982_LOCUS10900</name>
</gene>
<reference evidence="2" key="2">
    <citation type="journal article" date="2014" name="BMC Genomics">
        <title>A genomic perspective to assessing quality of mass-reared SIT flies used in Mediterranean fruit fly (Ceratitis capitata) eradication in California.</title>
        <authorList>
            <person name="Calla B."/>
            <person name="Hall B."/>
            <person name="Hou S."/>
            <person name="Geib S.M."/>
        </authorList>
    </citation>
    <scope>NUCLEOTIDE SEQUENCE</scope>
</reference>
<evidence type="ECO:0000313" key="2">
    <source>
        <dbReference type="EMBL" id="JAB89868.1"/>
    </source>
</evidence>
<keyword evidence="3" id="KW-1185">Reference proteome</keyword>
<protein>
    <submittedName>
        <fullName evidence="1">(Mediterranean fruit fly) hypothetical protein</fullName>
    </submittedName>
</protein>
<evidence type="ECO:0000313" key="1">
    <source>
        <dbReference type="EMBL" id="CAD7002408.1"/>
    </source>
</evidence>
<reference evidence="2" key="1">
    <citation type="submission" date="2013-07" db="EMBL/GenBank/DDBJ databases">
        <authorList>
            <person name="Geib S."/>
        </authorList>
    </citation>
    <scope>NUCLEOTIDE SEQUENCE</scope>
</reference>
<dbReference type="AlphaFoldDB" id="W8AYD3"/>
<sequence>MLCIPEIKLMLMALRPIVARAHSSIACLVDAVLIAEVRRRGCSLASCLPLLGNYYAHIRPLKGLDVCRLYGVIKQLTVCSCNMYNTSCIYVCTYICQAIHIITDSTLTNK</sequence>
<dbReference type="EMBL" id="CAJHJT010000034">
    <property type="protein sequence ID" value="CAD7002408.1"/>
    <property type="molecule type" value="Genomic_DNA"/>
</dbReference>
<dbReference type="Proteomes" id="UP000606786">
    <property type="component" value="Unassembled WGS sequence"/>
</dbReference>
<accession>W8AYD3</accession>
<organism evidence="2">
    <name type="scientific">Ceratitis capitata</name>
    <name type="common">Mediterranean fruit fly</name>
    <name type="synonym">Tephritis capitata</name>
    <dbReference type="NCBI Taxonomy" id="7213"/>
    <lineage>
        <taxon>Eukaryota</taxon>
        <taxon>Metazoa</taxon>
        <taxon>Ecdysozoa</taxon>
        <taxon>Arthropoda</taxon>
        <taxon>Hexapoda</taxon>
        <taxon>Insecta</taxon>
        <taxon>Pterygota</taxon>
        <taxon>Neoptera</taxon>
        <taxon>Endopterygota</taxon>
        <taxon>Diptera</taxon>
        <taxon>Brachycera</taxon>
        <taxon>Muscomorpha</taxon>
        <taxon>Tephritoidea</taxon>
        <taxon>Tephritidae</taxon>
        <taxon>Ceratitis</taxon>
        <taxon>Ceratitis</taxon>
    </lineage>
</organism>